<dbReference type="Proteomes" id="UP000182466">
    <property type="component" value="Unassembled WGS sequence"/>
</dbReference>
<dbReference type="AlphaFoldDB" id="A0A1I7C589"/>
<dbReference type="GO" id="GO:0015074">
    <property type="term" value="P:DNA integration"/>
    <property type="evidence" value="ECO:0007669"/>
    <property type="project" value="InterPro"/>
</dbReference>
<protein>
    <submittedName>
        <fullName evidence="3">Integrase core domain-containing protein</fullName>
    </submittedName>
</protein>
<dbReference type="PANTHER" id="PTHR46889:SF4">
    <property type="entry name" value="TRANSPOSASE INSO FOR INSERTION SEQUENCE ELEMENT IS911B-RELATED"/>
    <property type="match status" value="1"/>
</dbReference>
<organism evidence="3 4">
    <name type="scientific">Sedimentitalea nanhaiensis</name>
    <dbReference type="NCBI Taxonomy" id="999627"/>
    <lineage>
        <taxon>Bacteria</taxon>
        <taxon>Pseudomonadati</taxon>
        <taxon>Pseudomonadota</taxon>
        <taxon>Alphaproteobacteria</taxon>
        <taxon>Rhodobacterales</taxon>
        <taxon>Paracoccaceae</taxon>
        <taxon>Sedimentitalea</taxon>
    </lineage>
</organism>
<dbReference type="Gene3D" id="3.30.420.10">
    <property type="entry name" value="Ribonuclease H-like superfamily/Ribonuclease H"/>
    <property type="match status" value="1"/>
</dbReference>
<feature type="compositionally biased region" description="Polar residues" evidence="1">
    <location>
        <begin position="1"/>
        <end position="18"/>
    </location>
</feature>
<dbReference type="InterPro" id="IPR001584">
    <property type="entry name" value="Integrase_cat-core"/>
</dbReference>
<feature type="domain" description="Integrase catalytic" evidence="2">
    <location>
        <begin position="115"/>
        <end position="206"/>
    </location>
</feature>
<evidence type="ECO:0000313" key="3">
    <source>
        <dbReference type="EMBL" id="SFT94589.1"/>
    </source>
</evidence>
<feature type="region of interest" description="Disordered" evidence="1">
    <location>
        <begin position="1"/>
        <end position="29"/>
    </location>
</feature>
<dbReference type="InterPro" id="IPR050900">
    <property type="entry name" value="Transposase_IS3/IS150/IS904"/>
</dbReference>
<evidence type="ECO:0000259" key="2">
    <source>
        <dbReference type="PROSITE" id="PS50994"/>
    </source>
</evidence>
<dbReference type="PROSITE" id="PS50994">
    <property type="entry name" value="INTEGRASE"/>
    <property type="match status" value="1"/>
</dbReference>
<dbReference type="STRING" id="999627.SAMN05216236_11476"/>
<dbReference type="InterPro" id="IPR012337">
    <property type="entry name" value="RNaseH-like_sf"/>
</dbReference>
<dbReference type="Pfam" id="PF00665">
    <property type="entry name" value="rve"/>
    <property type="match status" value="1"/>
</dbReference>
<accession>A0A1I7C589</accession>
<name>A0A1I7C589_9RHOB</name>
<keyword evidence="4" id="KW-1185">Reference proteome</keyword>
<gene>
    <name evidence="3" type="ORF">SAMN05216236_11476</name>
</gene>
<dbReference type="InterPro" id="IPR036397">
    <property type="entry name" value="RNaseH_sf"/>
</dbReference>
<proteinExistence type="predicted"/>
<dbReference type="PANTHER" id="PTHR46889">
    <property type="entry name" value="TRANSPOSASE INSF FOR INSERTION SEQUENCE IS3B-RELATED"/>
    <property type="match status" value="1"/>
</dbReference>
<reference evidence="3 4" key="1">
    <citation type="submission" date="2016-10" db="EMBL/GenBank/DDBJ databases">
        <authorList>
            <person name="de Groot N.N."/>
        </authorList>
    </citation>
    <scope>NUCLEOTIDE SEQUENCE [LARGE SCALE GENOMIC DNA]</scope>
    <source>
        <strain evidence="3 4">CGMCC 1.10959</strain>
    </source>
</reference>
<dbReference type="eggNOG" id="COG2801">
    <property type="taxonomic scope" value="Bacteria"/>
</dbReference>
<dbReference type="EMBL" id="FPAW01000014">
    <property type="protein sequence ID" value="SFT94589.1"/>
    <property type="molecule type" value="Genomic_DNA"/>
</dbReference>
<dbReference type="GO" id="GO:0003676">
    <property type="term" value="F:nucleic acid binding"/>
    <property type="evidence" value="ECO:0007669"/>
    <property type="project" value="InterPro"/>
</dbReference>
<evidence type="ECO:0000256" key="1">
    <source>
        <dbReference type="SAM" id="MobiDB-lite"/>
    </source>
</evidence>
<evidence type="ECO:0000313" key="4">
    <source>
        <dbReference type="Proteomes" id="UP000182466"/>
    </source>
</evidence>
<dbReference type="SUPFAM" id="SSF53098">
    <property type="entry name" value="Ribonuclease H-like"/>
    <property type="match status" value="1"/>
</dbReference>
<sequence>MTQRGGTHSQTAETTVTTPPVFDNPIASAKSPRCGKRPVCFGMRGKCKKGHPVRASAKTWWRAHIRDQFRLSLGSYGRLMRENGNAVKKKRDIQGCDRQQPQFLYRAAPAEQGLLGSPPNRERAGDIGYIWTPEGWLYLAVMVDLHSRRVIGSAVNNRMKRDLAIRALNMAIALRRPSAGCIHYTDRGSQYCSHDYQKLLHQHGIRASADVCNRVQSGVHAALGAGALSGHCCAMPCRAVIGRPRPPF</sequence>